<dbReference type="Proteomes" id="UP000076079">
    <property type="component" value="Chromosome"/>
</dbReference>
<dbReference type="Pfam" id="PF00361">
    <property type="entry name" value="Proton_antipo_M"/>
    <property type="match status" value="1"/>
</dbReference>
<evidence type="ECO:0000313" key="9">
    <source>
        <dbReference type="EMBL" id="AMY06943.1"/>
    </source>
</evidence>
<keyword evidence="9" id="KW-0560">Oxidoreductase</keyword>
<dbReference type="PANTHER" id="PTHR22773">
    <property type="entry name" value="NADH DEHYDROGENASE"/>
    <property type="match status" value="1"/>
</dbReference>
<keyword evidence="10" id="KW-1185">Reference proteome</keyword>
<dbReference type="InterPro" id="IPR010096">
    <property type="entry name" value="NADH-Q_OxRdtase_suN/2"/>
</dbReference>
<dbReference type="PATRIC" id="fig|1813736.3.peg.117"/>
<keyword evidence="4 6" id="KW-1133">Transmembrane helix</keyword>
<sequence>MRDLLVLLPELVLAGVGLVLIVAARRITRAGVAAGLAIVAAAVAAFAGLAMDVPTMGFGGTVTTDGYAVFFKLLFAANLALVALLSVRHFDAERVRPAEYHALLVLATTGMMLTASAVEFLMLYLGLELMSLCAYVLVGITRDKAVSNEAAMKYFLLGSFASALLLYGISLVYGVTGATDFATIAAHLKAGTASGAQAPSPLLGIAVALIVAGLAFKIAAVPFHAWAPDAYEGASTPVAGFLAAGSKAAGLAALGRVCMVAFVSEQGVWSSIMVVLAVLSMTVASLLALAQTSMKRMLAYSSVAHAGYALLGLIAGTADGASATMTYAFVYAFMTLGAFGIVVGMGERGETLDGYRGLAATTPWTAWLMFLFLLSLTGIPPTAGFAAKFGVILSAVQSGHLVLAVVAVLCSIVSAFFYLRVAVLMFMSDVQTPAPGRFPAAVSAAVVLAAFVTIVGGIFPGTFAVWASAQP</sequence>
<dbReference type="HAMAP" id="MF_00445">
    <property type="entry name" value="NDH1_NuoN_1"/>
    <property type="match status" value="1"/>
</dbReference>
<feature type="transmembrane region" description="Helical" evidence="6">
    <location>
        <begin position="399"/>
        <end position="419"/>
    </location>
</feature>
<feature type="transmembrane region" description="Helical" evidence="6">
    <location>
        <begin position="124"/>
        <end position="142"/>
    </location>
</feature>
<evidence type="ECO:0000256" key="2">
    <source>
        <dbReference type="ARBA" id="ARBA00022519"/>
    </source>
</evidence>
<feature type="transmembrane region" description="Helical" evidence="6">
    <location>
        <begin position="6"/>
        <end position="24"/>
    </location>
</feature>
<comment type="subunit">
    <text evidence="6">NDH-1 is composed of 14 different subunits. Subunits NuoA, H, J, K, L, M, N constitute the membrane sector of the complex.</text>
</comment>
<dbReference type="RefSeq" id="WP_110168956.1">
    <property type="nucleotide sequence ID" value="NZ_CP015136.1"/>
</dbReference>
<dbReference type="AlphaFoldDB" id="A0A143PF87"/>
<evidence type="ECO:0000259" key="8">
    <source>
        <dbReference type="Pfam" id="PF00361"/>
    </source>
</evidence>
<dbReference type="EMBL" id="CP015136">
    <property type="protein sequence ID" value="AMY06943.1"/>
    <property type="molecule type" value="Genomic_DNA"/>
</dbReference>
<proteinExistence type="inferred from homology"/>
<evidence type="ECO:0000256" key="3">
    <source>
        <dbReference type="ARBA" id="ARBA00022692"/>
    </source>
</evidence>
<dbReference type="GO" id="GO:0048038">
    <property type="term" value="F:quinone binding"/>
    <property type="evidence" value="ECO:0007669"/>
    <property type="project" value="UniProtKB-KW"/>
</dbReference>
<feature type="transmembrane region" description="Helical" evidence="6">
    <location>
        <begin position="324"/>
        <end position="345"/>
    </location>
</feature>
<dbReference type="GO" id="GO:0042773">
    <property type="term" value="P:ATP synthesis coupled electron transport"/>
    <property type="evidence" value="ECO:0007669"/>
    <property type="project" value="InterPro"/>
</dbReference>
<keyword evidence="5 6" id="KW-0472">Membrane</keyword>
<feature type="transmembrane region" description="Helical" evidence="6">
    <location>
        <begin position="440"/>
        <end position="467"/>
    </location>
</feature>
<feature type="transmembrane region" description="Helical" evidence="6">
    <location>
        <begin position="100"/>
        <end position="118"/>
    </location>
</feature>
<feature type="domain" description="NADH:quinone oxidoreductase/Mrp antiporter transmembrane" evidence="8">
    <location>
        <begin position="119"/>
        <end position="411"/>
    </location>
</feature>
<dbReference type="GO" id="GO:0012505">
    <property type="term" value="C:endomembrane system"/>
    <property type="evidence" value="ECO:0007669"/>
    <property type="project" value="UniProtKB-SubCell"/>
</dbReference>
<keyword evidence="6" id="KW-0830">Ubiquinone</keyword>
<keyword evidence="6" id="KW-0874">Quinone</keyword>
<feature type="transmembrane region" description="Helical" evidence="6">
    <location>
        <begin position="357"/>
        <end position="379"/>
    </location>
</feature>
<dbReference type="OrthoDB" id="9807568at2"/>
<feature type="transmembrane region" description="Helical" evidence="6">
    <location>
        <begin position="69"/>
        <end position="88"/>
    </location>
</feature>
<gene>
    <name evidence="9" type="primary">nuoN_1</name>
    <name evidence="6" type="synonym">nuoN</name>
    <name evidence="9" type="ORF">LuPra_00107</name>
</gene>
<evidence type="ECO:0000313" key="10">
    <source>
        <dbReference type="Proteomes" id="UP000076079"/>
    </source>
</evidence>
<feature type="transmembrane region" description="Helical" evidence="6">
    <location>
        <begin position="31"/>
        <end position="49"/>
    </location>
</feature>
<organism evidence="9 10">
    <name type="scientific">Luteitalea pratensis</name>
    <dbReference type="NCBI Taxonomy" id="1855912"/>
    <lineage>
        <taxon>Bacteria</taxon>
        <taxon>Pseudomonadati</taxon>
        <taxon>Acidobacteriota</taxon>
        <taxon>Vicinamibacteria</taxon>
        <taxon>Vicinamibacterales</taxon>
        <taxon>Vicinamibacteraceae</taxon>
        <taxon>Luteitalea</taxon>
    </lineage>
</organism>
<evidence type="ECO:0000256" key="5">
    <source>
        <dbReference type="ARBA" id="ARBA00023136"/>
    </source>
</evidence>
<dbReference type="GO" id="GO:0008137">
    <property type="term" value="F:NADH dehydrogenase (ubiquinone) activity"/>
    <property type="evidence" value="ECO:0007669"/>
    <property type="project" value="InterPro"/>
</dbReference>
<evidence type="ECO:0000256" key="6">
    <source>
        <dbReference type="HAMAP-Rule" id="MF_00445"/>
    </source>
</evidence>
<dbReference type="STRING" id="1855912.LuPra_00107"/>
<feature type="transmembrane region" description="Helical" evidence="6">
    <location>
        <begin position="154"/>
        <end position="173"/>
    </location>
</feature>
<comment type="function">
    <text evidence="6">NDH-1 shuttles electrons from NADH, via FMN and iron-sulfur (Fe-S) centers, to quinones in the respiratory chain. The immediate electron acceptor for the enzyme in this species is believed to be ubiquinone. Couples the redox reaction to proton translocation (for every two electrons transferred, four hydrogen ions are translocated across the cytoplasmic membrane), and thus conserves the redox energy in a proton gradient.</text>
</comment>
<dbReference type="GO" id="GO:0005886">
    <property type="term" value="C:plasma membrane"/>
    <property type="evidence" value="ECO:0007669"/>
    <property type="project" value="UniProtKB-SubCell"/>
</dbReference>
<feature type="transmembrane region" description="Helical" evidence="6">
    <location>
        <begin position="297"/>
        <end position="318"/>
    </location>
</feature>
<keyword evidence="6" id="KW-1003">Cell membrane</keyword>
<reference evidence="10" key="2">
    <citation type="submission" date="2016-04" db="EMBL/GenBank/DDBJ databases">
        <title>First Complete Genome Sequence of a Subdivision 6 Acidobacterium.</title>
        <authorList>
            <person name="Huang S."/>
            <person name="Vieira S."/>
            <person name="Bunk B."/>
            <person name="Riedel T."/>
            <person name="Sproeer C."/>
            <person name="Overmann J."/>
        </authorList>
    </citation>
    <scope>NUCLEOTIDE SEQUENCE [LARGE SCALE GENOMIC DNA]</scope>
    <source>
        <strain evidence="10">DSM 100886 HEG_-6_39</strain>
    </source>
</reference>
<reference evidence="9 10" key="1">
    <citation type="journal article" date="2016" name="Genome Announc.">
        <title>First Complete Genome Sequence of a Subdivision 6 Acidobacterium Strain.</title>
        <authorList>
            <person name="Huang S."/>
            <person name="Vieira S."/>
            <person name="Bunk B."/>
            <person name="Riedel T."/>
            <person name="Sproer C."/>
            <person name="Overmann J."/>
        </authorList>
    </citation>
    <scope>NUCLEOTIDE SEQUENCE [LARGE SCALE GENOMIC DNA]</scope>
    <source>
        <strain evidence="10">DSM 100886 HEG_-6_39</strain>
    </source>
</reference>
<dbReference type="InterPro" id="IPR001750">
    <property type="entry name" value="ND/Mrp_TM"/>
</dbReference>
<keyword evidence="2" id="KW-0997">Cell inner membrane</keyword>
<dbReference type="GO" id="GO:0050136">
    <property type="term" value="F:NADH dehydrogenase (quinone) (non-electrogenic) activity"/>
    <property type="evidence" value="ECO:0007669"/>
    <property type="project" value="UniProtKB-UniRule"/>
</dbReference>
<keyword evidence="3 6" id="KW-0812">Transmembrane</keyword>
<evidence type="ECO:0000256" key="4">
    <source>
        <dbReference type="ARBA" id="ARBA00022989"/>
    </source>
</evidence>
<keyword evidence="6" id="KW-0520">NAD</keyword>
<accession>A0A143PF87</accession>
<evidence type="ECO:0000256" key="7">
    <source>
        <dbReference type="RuleBase" id="RU000320"/>
    </source>
</evidence>
<name>A0A143PF87_LUTPR</name>
<dbReference type="KEGG" id="abac:LuPra_00107"/>
<feature type="transmembrane region" description="Helical" evidence="6">
    <location>
        <begin position="268"/>
        <end position="290"/>
    </location>
</feature>
<dbReference type="EC" id="7.1.1.-" evidence="6"/>
<dbReference type="NCBIfam" id="TIGR01770">
    <property type="entry name" value="NDH_I_N"/>
    <property type="match status" value="1"/>
</dbReference>
<comment type="subcellular location">
    <subcellularLocation>
        <location evidence="6">Cell membrane</location>
        <topology evidence="6">Multi-pass membrane protein</topology>
    </subcellularLocation>
    <subcellularLocation>
        <location evidence="1">Endomembrane system</location>
        <topology evidence="1">Multi-pass membrane protein</topology>
    </subcellularLocation>
    <subcellularLocation>
        <location evidence="7">Membrane</location>
        <topology evidence="7">Multi-pass membrane protein</topology>
    </subcellularLocation>
</comment>
<comment type="catalytic activity">
    <reaction evidence="6">
        <text>a quinone + NADH + 5 H(+)(in) = a quinol + NAD(+) + 4 H(+)(out)</text>
        <dbReference type="Rhea" id="RHEA:57888"/>
        <dbReference type="ChEBI" id="CHEBI:15378"/>
        <dbReference type="ChEBI" id="CHEBI:24646"/>
        <dbReference type="ChEBI" id="CHEBI:57540"/>
        <dbReference type="ChEBI" id="CHEBI:57945"/>
        <dbReference type="ChEBI" id="CHEBI:132124"/>
    </reaction>
</comment>
<keyword evidence="6" id="KW-0813">Transport</keyword>
<keyword evidence="6" id="KW-1278">Translocase</keyword>
<feature type="transmembrane region" description="Helical" evidence="6">
    <location>
        <begin position="238"/>
        <end position="262"/>
    </location>
</feature>
<feature type="transmembrane region" description="Helical" evidence="6">
    <location>
        <begin position="202"/>
        <end position="226"/>
    </location>
</feature>
<evidence type="ECO:0000256" key="1">
    <source>
        <dbReference type="ARBA" id="ARBA00004127"/>
    </source>
</evidence>
<comment type="similarity">
    <text evidence="6">Belongs to the complex I subunit 2 family.</text>
</comment>
<protein>
    <recommendedName>
        <fullName evidence="6">NADH-quinone oxidoreductase subunit N</fullName>
        <ecNumber evidence="6">7.1.1.-</ecNumber>
    </recommendedName>
    <alternativeName>
        <fullName evidence="6">NADH dehydrogenase I subunit N</fullName>
    </alternativeName>
    <alternativeName>
        <fullName evidence="6">NDH-1 subunit N</fullName>
    </alternativeName>
</protein>